<name>A0A8C0D6D5_BALMU</name>
<accession>A0A8C0D6D5</accession>
<evidence type="ECO:0000313" key="1">
    <source>
        <dbReference type="Ensembl" id="ENSBMSP00010015464.1"/>
    </source>
</evidence>
<proteinExistence type="predicted"/>
<dbReference type="Ensembl" id="ENSBMST00010017117.1">
    <property type="protein sequence ID" value="ENSBMSP00010015464.1"/>
    <property type="gene ID" value="ENSBMSG00010011265.1"/>
</dbReference>
<sequence length="61" mass="6562">ICGEEIHLCTPLLPLSSNGQTALQSVADSHWGLGFHGVLSVVLIEIFLFSSTMEITPLKLP</sequence>
<protein>
    <submittedName>
        <fullName evidence="1">Uncharacterized protein</fullName>
    </submittedName>
</protein>
<organism evidence="1">
    <name type="scientific">Balaenoptera musculus</name>
    <name type="common">Blue whale</name>
    <dbReference type="NCBI Taxonomy" id="9771"/>
    <lineage>
        <taxon>Eukaryota</taxon>
        <taxon>Metazoa</taxon>
        <taxon>Chordata</taxon>
        <taxon>Craniata</taxon>
        <taxon>Vertebrata</taxon>
        <taxon>Euteleostomi</taxon>
        <taxon>Mammalia</taxon>
        <taxon>Eutheria</taxon>
        <taxon>Laurasiatheria</taxon>
        <taxon>Artiodactyla</taxon>
        <taxon>Whippomorpha</taxon>
        <taxon>Cetacea</taxon>
        <taxon>Mysticeti</taxon>
        <taxon>Balaenopteridae</taxon>
        <taxon>Balaenoptera</taxon>
    </lineage>
</organism>
<dbReference type="AlphaFoldDB" id="A0A8C0D6D5"/>
<reference evidence="1" key="1">
    <citation type="submission" date="2023-09" db="UniProtKB">
        <authorList>
            <consortium name="Ensembl"/>
        </authorList>
    </citation>
    <scope>IDENTIFICATION</scope>
</reference>